<comment type="subcellular location">
    <subcellularLocation>
        <location evidence="3">Cytoplasm</location>
    </subcellularLocation>
</comment>
<keyword evidence="3" id="KW-0963">Cytoplasm</keyword>
<dbReference type="FunFam" id="3.90.70.80:FF:000007">
    <property type="entry name" value="OTU domain-containing protein"/>
    <property type="match status" value="1"/>
</dbReference>
<dbReference type="RefSeq" id="XP_022746874.1">
    <property type="nucleotide sequence ID" value="XM_022891139.1"/>
</dbReference>
<evidence type="ECO:0000256" key="3">
    <source>
        <dbReference type="RuleBase" id="RU367104"/>
    </source>
</evidence>
<evidence type="ECO:0000313" key="6">
    <source>
        <dbReference type="RefSeq" id="XP_022746874.1"/>
    </source>
</evidence>
<keyword evidence="5" id="KW-1185">Reference proteome</keyword>
<dbReference type="GeneID" id="111296705"/>
<dbReference type="PANTHER" id="PTHR13312:SF6">
    <property type="entry name" value="UBIQUITIN THIOESTERASE OTU"/>
    <property type="match status" value="1"/>
</dbReference>
<keyword evidence="3" id="KW-0788">Thiol protease</keyword>
<sequence>MIEFVDVNSDADEKIEGADLNLINRFIAYEKSRNSSSSGSAAANNYKITGVLADGRCLFRAIAHGACLKSGEEAPDENRQRELADELRVQVVNELSKRREETEWFIEGDFDAYIKEIQHPYVWGGEPELLMASHVLKTRISVYMSHRTSGNLINIANYGEEYQKDKENPINVLFHGYGHYDILESIPEQNCHQVNA</sequence>
<dbReference type="InterPro" id="IPR047947">
    <property type="entry name" value="OTU4_OTU"/>
</dbReference>
<gene>
    <name evidence="6" type="primary">LOC111296705</name>
</gene>
<protein>
    <recommendedName>
        <fullName evidence="3">Ubiquitin thioesterase OTU</fullName>
        <ecNumber evidence="3">3.4.19.12</ecNumber>
    </recommendedName>
</protein>
<dbReference type="Gene3D" id="3.90.70.80">
    <property type="match status" value="1"/>
</dbReference>
<dbReference type="GO" id="GO:0005829">
    <property type="term" value="C:cytosol"/>
    <property type="evidence" value="ECO:0007669"/>
    <property type="project" value="TreeGrafter"/>
</dbReference>
<evidence type="ECO:0000256" key="2">
    <source>
        <dbReference type="ARBA" id="ARBA00022801"/>
    </source>
</evidence>
<keyword evidence="3" id="KW-0645">Protease</keyword>
<comment type="function">
    <text evidence="3">Hydrolase that can remove conjugated ubiquitin from proteins and may therefore play an important regulatory role at the level of protein turnover by preventing degradation.</text>
</comment>
<dbReference type="InterPro" id="IPR003323">
    <property type="entry name" value="OTU_dom"/>
</dbReference>
<dbReference type="EC" id="3.4.19.12" evidence="3"/>
<proteinExistence type="predicted"/>
<dbReference type="GO" id="GO:0004843">
    <property type="term" value="F:cysteine-type deubiquitinase activity"/>
    <property type="evidence" value="ECO:0007669"/>
    <property type="project" value="UniProtKB-UniRule"/>
</dbReference>
<dbReference type="GO" id="GO:0030968">
    <property type="term" value="P:endoplasmic reticulum unfolded protein response"/>
    <property type="evidence" value="ECO:0007669"/>
    <property type="project" value="TreeGrafter"/>
</dbReference>
<evidence type="ECO:0000256" key="1">
    <source>
        <dbReference type="ARBA" id="ARBA00000707"/>
    </source>
</evidence>
<feature type="domain" description="OTU" evidence="4">
    <location>
        <begin position="46"/>
        <end position="186"/>
    </location>
</feature>
<comment type="catalytic activity">
    <reaction evidence="1 3">
        <text>Thiol-dependent hydrolysis of ester, thioester, amide, peptide and isopeptide bonds formed by the C-terminal Gly of ubiquitin (a 76-residue protein attached to proteins as an intracellular targeting signal).</text>
        <dbReference type="EC" id="3.4.19.12"/>
    </reaction>
</comment>
<dbReference type="PANTHER" id="PTHR13312">
    <property type="entry name" value="HIV-INDUCED PROTEIN-7-LIKE PROTEASE"/>
    <property type="match status" value="1"/>
</dbReference>
<dbReference type="GO" id="GO:0036503">
    <property type="term" value="P:ERAD pathway"/>
    <property type="evidence" value="ECO:0007669"/>
    <property type="project" value="TreeGrafter"/>
</dbReference>
<dbReference type="PROSITE" id="PS50802">
    <property type="entry name" value="OTU"/>
    <property type="match status" value="1"/>
</dbReference>
<evidence type="ECO:0000259" key="4">
    <source>
        <dbReference type="PROSITE" id="PS50802"/>
    </source>
</evidence>
<dbReference type="Pfam" id="PF02338">
    <property type="entry name" value="OTU"/>
    <property type="match status" value="1"/>
</dbReference>
<reference evidence="6" key="1">
    <citation type="submission" date="2025-08" db="UniProtKB">
        <authorList>
            <consortium name="RefSeq"/>
        </authorList>
    </citation>
    <scope>IDENTIFICATION</scope>
    <source>
        <tissue evidence="6">Fruit stalk</tissue>
    </source>
</reference>
<accession>A0A6P5Z2B0</accession>
<dbReference type="OrthoDB" id="409956at2759"/>
<evidence type="ECO:0000313" key="5">
    <source>
        <dbReference type="Proteomes" id="UP000515121"/>
    </source>
</evidence>
<dbReference type="KEGG" id="dzi:111296705"/>
<dbReference type="GO" id="GO:0016579">
    <property type="term" value="P:protein deubiquitination"/>
    <property type="evidence" value="ECO:0007669"/>
    <property type="project" value="TreeGrafter"/>
</dbReference>
<organism evidence="5 6">
    <name type="scientific">Durio zibethinus</name>
    <name type="common">Durian</name>
    <dbReference type="NCBI Taxonomy" id="66656"/>
    <lineage>
        <taxon>Eukaryota</taxon>
        <taxon>Viridiplantae</taxon>
        <taxon>Streptophyta</taxon>
        <taxon>Embryophyta</taxon>
        <taxon>Tracheophyta</taxon>
        <taxon>Spermatophyta</taxon>
        <taxon>Magnoliopsida</taxon>
        <taxon>eudicotyledons</taxon>
        <taxon>Gunneridae</taxon>
        <taxon>Pentapetalae</taxon>
        <taxon>rosids</taxon>
        <taxon>malvids</taxon>
        <taxon>Malvales</taxon>
        <taxon>Malvaceae</taxon>
        <taxon>Helicteroideae</taxon>
        <taxon>Durio</taxon>
    </lineage>
</organism>
<keyword evidence="3" id="KW-0833">Ubl conjugation pathway</keyword>
<keyword evidence="2 3" id="KW-0378">Hydrolase</keyword>
<dbReference type="GO" id="GO:0005634">
    <property type="term" value="C:nucleus"/>
    <property type="evidence" value="ECO:0007669"/>
    <property type="project" value="TreeGrafter"/>
</dbReference>
<name>A0A6P5Z2B0_DURZI</name>
<dbReference type="InterPro" id="IPR038765">
    <property type="entry name" value="Papain-like_cys_pep_sf"/>
</dbReference>
<dbReference type="Proteomes" id="UP000515121">
    <property type="component" value="Unplaced"/>
</dbReference>
<dbReference type="SUPFAM" id="SSF54001">
    <property type="entry name" value="Cysteine proteinases"/>
    <property type="match status" value="1"/>
</dbReference>
<dbReference type="AlphaFoldDB" id="A0A6P5Z2B0"/>
<dbReference type="CDD" id="cd22760">
    <property type="entry name" value="OTU_plant_OTU4-like"/>
    <property type="match status" value="1"/>
</dbReference>